<organism evidence="3">
    <name type="scientific">Gongylonema pulchrum</name>
    <dbReference type="NCBI Taxonomy" id="637853"/>
    <lineage>
        <taxon>Eukaryota</taxon>
        <taxon>Metazoa</taxon>
        <taxon>Ecdysozoa</taxon>
        <taxon>Nematoda</taxon>
        <taxon>Chromadorea</taxon>
        <taxon>Rhabditida</taxon>
        <taxon>Spirurina</taxon>
        <taxon>Spiruromorpha</taxon>
        <taxon>Spiruroidea</taxon>
        <taxon>Gongylonematidae</taxon>
        <taxon>Gongylonema</taxon>
    </lineage>
</organism>
<dbReference type="Proteomes" id="UP000271098">
    <property type="component" value="Unassembled WGS sequence"/>
</dbReference>
<dbReference type="AlphaFoldDB" id="A0A183EQH6"/>
<dbReference type="EMBL" id="UYRT01097162">
    <property type="protein sequence ID" value="VDN41159.1"/>
    <property type="molecule type" value="Genomic_DNA"/>
</dbReference>
<protein>
    <submittedName>
        <fullName evidence="3">VbhA domain-containing protein</fullName>
    </submittedName>
</protein>
<gene>
    <name evidence="1" type="ORF">GPUH_LOCUS23217</name>
</gene>
<reference evidence="3" key="1">
    <citation type="submission" date="2016-06" db="UniProtKB">
        <authorList>
            <consortium name="WormBaseParasite"/>
        </authorList>
    </citation>
    <scope>IDENTIFICATION</scope>
</reference>
<evidence type="ECO:0000313" key="2">
    <source>
        <dbReference type="Proteomes" id="UP000271098"/>
    </source>
</evidence>
<reference evidence="1 2" key="2">
    <citation type="submission" date="2018-11" db="EMBL/GenBank/DDBJ databases">
        <authorList>
            <consortium name="Pathogen Informatics"/>
        </authorList>
    </citation>
    <scope>NUCLEOTIDE SEQUENCE [LARGE SCALE GENOMIC DNA]</scope>
</reference>
<dbReference type="WBParaSite" id="GPUH_0002324601-mRNA-1">
    <property type="protein sequence ID" value="GPUH_0002324601-mRNA-1"/>
    <property type="gene ID" value="GPUH_0002324601"/>
</dbReference>
<evidence type="ECO:0000313" key="1">
    <source>
        <dbReference type="EMBL" id="VDN41159.1"/>
    </source>
</evidence>
<name>A0A183EQH6_9BILA</name>
<proteinExistence type="predicted"/>
<dbReference type="OrthoDB" id="630188at2759"/>
<keyword evidence="2" id="KW-1185">Reference proteome</keyword>
<evidence type="ECO:0000313" key="3">
    <source>
        <dbReference type="WBParaSite" id="GPUH_0002324601-mRNA-1"/>
    </source>
</evidence>
<sequence length="37" mass="4347">MADRIVVPVDPLSNKPVELWRKYLKQGRISEPIKTLR</sequence>
<accession>A0A183EQH6</accession>